<keyword evidence="3" id="KW-1185">Reference proteome</keyword>
<dbReference type="EMBL" id="SRLO01005626">
    <property type="protein sequence ID" value="TNN29463.1"/>
    <property type="molecule type" value="Genomic_DNA"/>
</dbReference>
<reference evidence="2 3" key="1">
    <citation type="submission" date="2019-03" db="EMBL/GenBank/DDBJ databases">
        <title>First draft genome of Liparis tanakae, snailfish: a comprehensive survey of snailfish specific genes.</title>
        <authorList>
            <person name="Kim W."/>
            <person name="Song I."/>
            <person name="Jeong J.-H."/>
            <person name="Kim D."/>
            <person name="Kim S."/>
            <person name="Ryu S."/>
            <person name="Song J.Y."/>
            <person name="Lee S.K."/>
        </authorList>
    </citation>
    <scope>NUCLEOTIDE SEQUENCE [LARGE SCALE GENOMIC DNA]</scope>
    <source>
        <tissue evidence="2">Muscle</tissue>
    </source>
</reference>
<evidence type="ECO:0000313" key="2">
    <source>
        <dbReference type="EMBL" id="TNN29463.1"/>
    </source>
</evidence>
<proteinExistence type="predicted"/>
<evidence type="ECO:0000313" key="3">
    <source>
        <dbReference type="Proteomes" id="UP000314294"/>
    </source>
</evidence>
<accession>A0A4Z2EKV6</accession>
<dbReference type="OrthoDB" id="8896679at2759"/>
<name>A0A4Z2EKV6_9TELE</name>
<comment type="caution">
    <text evidence="2">The sequence shown here is derived from an EMBL/GenBank/DDBJ whole genome shotgun (WGS) entry which is preliminary data.</text>
</comment>
<feature type="region of interest" description="Disordered" evidence="1">
    <location>
        <begin position="180"/>
        <end position="208"/>
    </location>
</feature>
<dbReference type="Proteomes" id="UP000314294">
    <property type="component" value="Unassembled WGS sequence"/>
</dbReference>
<organism evidence="2 3">
    <name type="scientific">Liparis tanakae</name>
    <name type="common">Tanaka's snailfish</name>
    <dbReference type="NCBI Taxonomy" id="230148"/>
    <lineage>
        <taxon>Eukaryota</taxon>
        <taxon>Metazoa</taxon>
        <taxon>Chordata</taxon>
        <taxon>Craniata</taxon>
        <taxon>Vertebrata</taxon>
        <taxon>Euteleostomi</taxon>
        <taxon>Actinopterygii</taxon>
        <taxon>Neopterygii</taxon>
        <taxon>Teleostei</taxon>
        <taxon>Neoteleostei</taxon>
        <taxon>Acanthomorphata</taxon>
        <taxon>Eupercaria</taxon>
        <taxon>Perciformes</taxon>
        <taxon>Cottioidei</taxon>
        <taxon>Cottales</taxon>
        <taxon>Liparidae</taxon>
        <taxon>Liparis</taxon>
    </lineage>
</organism>
<sequence>MIHGKGRVYANAMLVHQVDGSDIKYRSPEEEEEEEEEEEQVSSEPRLGSPRWDSFSTGPAAPAGDCRQNRRPASPRGGESGARGPESPEERSPRRSSPPAPFASSPSFPSSPLASAFRSLEGAPRRPALPVSPALNQRGCSLTEASRGLSPSLECDSGEDDILGHSYPCAAAKKQFVLRSSSREERDSFDASPDFNRTLSDSSHTPAKVHTHTHTHTYIHTHTLGWFLYMLA</sequence>
<evidence type="ECO:0000256" key="1">
    <source>
        <dbReference type="SAM" id="MobiDB-lite"/>
    </source>
</evidence>
<feature type="region of interest" description="Disordered" evidence="1">
    <location>
        <begin position="1"/>
        <end position="134"/>
    </location>
</feature>
<feature type="compositionally biased region" description="Acidic residues" evidence="1">
    <location>
        <begin position="29"/>
        <end position="41"/>
    </location>
</feature>
<gene>
    <name evidence="2" type="ORF">EYF80_060389</name>
</gene>
<protein>
    <submittedName>
        <fullName evidence="2">Uncharacterized protein</fullName>
    </submittedName>
</protein>
<feature type="compositionally biased region" description="Low complexity" evidence="1">
    <location>
        <begin position="102"/>
        <end position="120"/>
    </location>
</feature>
<feature type="compositionally biased region" description="Basic and acidic residues" evidence="1">
    <location>
        <begin position="19"/>
        <end position="28"/>
    </location>
</feature>
<dbReference type="AlphaFoldDB" id="A0A4Z2EKV6"/>
<feature type="compositionally biased region" description="Polar residues" evidence="1">
    <location>
        <begin position="195"/>
        <end position="205"/>
    </location>
</feature>